<accession>A0A914ABR6</accession>
<proteinExistence type="predicted"/>
<sequence>MMATESEGPGTGMNQNGRSLAKDFHRLMKNIASMSGGQARLVGWDEADLGNDIRVSVIPDSGLYKGGEFIFSIQYGSEYPDWPEVYCKTLVYHPNIENVDQGGAICLNFLDEEYQCGSMTLEGVVQGILFLMHNPNPEDPYEWFFPPHGTLMDESTFADNVRCSLDGGMVNGYQFKRNRVVRGEGQGRTINIDEDIFKEDGVIVHVTDGGGVGDNGDANVLREEGRAKEGGVAFTDKSGTMKSVVMDKGGLLSQMMEWLWSLLSSGKTILLRVQRAQDYAKMHLRAR</sequence>
<protein>
    <recommendedName>
        <fullName evidence="1">UBC core domain-containing protein</fullName>
    </recommendedName>
</protein>
<dbReference type="CDD" id="cd23794">
    <property type="entry name" value="UBCc_UBE2F_UBE2M"/>
    <property type="match status" value="1"/>
</dbReference>
<evidence type="ECO:0000313" key="2">
    <source>
        <dbReference type="EnsemblMetazoa" id="XP_038060901.1"/>
    </source>
</evidence>
<dbReference type="GeneID" id="119731709"/>
<dbReference type="Proteomes" id="UP000887568">
    <property type="component" value="Unplaced"/>
</dbReference>
<dbReference type="RefSeq" id="XP_038060901.1">
    <property type="nucleotide sequence ID" value="XM_038204973.1"/>
</dbReference>
<reference evidence="2" key="1">
    <citation type="submission" date="2022-11" db="UniProtKB">
        <authorList>
            <consortium name="EnsemblMetazoa"/>
        </authorList>
    </citation>
    <scope>IDENTIFICATION</scope>
</reference>
<dbReference type="Gene3D" id="3.10.110.10">
    <property type="entry name" value="Ubiquitin Conjugating Enzyme"/>
    <property type="match status" value="1"/>
</dbReference>
<dbReference type="OrthoDB" id="9978460at2759"/>
<name>A0A914ABR6_PATMI</name>
<dbReference type="PROSITE" id="PS50127">
    <property type="entry name" value="UBC_2"/>
    <property type="match status" value="1"/>
</dbReference>
<dbReference type="OMA" id="HATECHI"/>
<dbReference type="SMART" id="SM00212">
    <property type="entry name" value="UBCc"/>
    <property type="match status" value="1"/>
</dbReference>
<evidence type="ECO:0000259" key="1">
    <source>
        <dbReference type="PROSITE" id="PS50127"/>
    </source>
</evidence>
<keyword evidence="3" id="KW-1185">Reference proteome</keyword>
<dbReference type="InterPro" id="IPR016135">
    <property type="entry name" value="UBQ-conjugating_enzyme/RWD"/>
</dbReference>
<feature type="domain" description="UBC core" evidence="1">
    <location>
        <begin position="15"/>
        <end position="170"/>
    </location>
</feature>
<organism evidence="2 3">
    <name type="scientific">Patiria miniata</name>
    <name type="common">Bat star</name>
    <name type="synonym">Asterina miniata</name>
    <dbReference type="NCBI Taxonomy" id="46514"/>
    <lineage>
        <taxon>Eukaryota</taxon>
        <taxon>Metazoa</taxon>
        <taxon>Echinodermata</taxon>
        <taxon>Eleutherozoa</taxon>
        <taxon>Asterozoa</taxon>
        <taxon>Asteroidea</taxon>
        <taxon>Valvatacea</taxon>
        <taxon>Valvatida</taxon>
        <taxon>Asterinidae</taxon>
        <taxon>Patiria</taxon>
    </lineage>
</organism>
<dbReference type="EnsemblMetazoa" id="XM_038204973.1">
    <property type="protein sequence ID" value="XP_038060901.1"/>
    <property type="gene ID" value="LOC119731709"/>
</dbReference>
<dbReference type="PANTHER" id="PTHR24068">
    <property type="entry name" value="UBIQUITIN-CONJUGATING ENZYME E2"/>
    <property type="match status" value="1"/>
</dbReference>
<dbReference type="SUPFAM" id="SSF54495">
    <property type="entry name" value="UBC-like"/>
    <property type="match status" value="1"/>
</dbReference>
<dbReference type="InterPro" id="IPR000608">
    <property type="entry name" value="UBC"/>
</dbReference>
<evidence type="ECO:0000313" key="3">
    <source>
        <dbReference type="Proteomes" id="UP000887568"/>
    </source>
</evidence>
<dbReference type="Pfam" id="PF00179">
    <property type="entry name" value="UQ_con"/>
    <property type="match status" value="1"/>
</dbReference>
<dbReference type="AlphaFoldDB" id="A0A914ABR6"/>